<comment type="caution">
    <text evidence="1">The sequence shown here is derived from an EMBL/GenBank/DDBJ whole genome shotgun (WGS) entry which is preliminary data.</text>
</comment>
<name>A0A9D4AGM6_9ROSI</name>
<evidence type="ECO:0000313" key="2">
    <source>
        <dbReference type="Proteomes" id="UP000828251"/>
    </source>
</evidence>
<evidence type="ECO:0000313" key="1">
    <source>
        <dbReference type="EMBL" id="KAH1121847.1"/>
    </source>
</evidence>
<protein>
    <submittedName>
        <fullName evidence="1">Uncharacterized protein</fullName>
    </submittedName>
</protein>
<accession>A0A9D4AGM6</accession>
<dbReference type="AlphaFoldDB" id="A0A9D4AGM6"/>
<dbReference type="Proteomes" id="UP000828251">
    <property type="component" value="Unassembled WGS sequence"/>
</dbReference>
<keyword evidence="2" id="KW-1185">Reference proteome</keyword>
<organism evidence="1 2">
    <name type="scientific">Gossypium stocksii</name>
    <dbReference type="NCBI Taxonomy" id="47602"/>
    <lineage>
        <taxon>Eukaryota</taxon>
        <taxon>Viridiplantae</taxon>
        <taxon>Streptophyta</taxon>
        <taxon>Embryophyta</taxon>
        <taxon>Tracheophyta</taxon>
        <taxon>Spermatophyta</taxon>
        <taxon>Magnoliopsida</taxon>
        <taxon>eudicotyledons</taxon>
        <taxon>Gunneridae</taxon>
        <taxon>Pentapetalae</taxon>
        <taxon>rosids</taxon>
        <taxon>malvids</taxon>
        <taxon>Malvales</taxon>
        <taxon>Malvaceae</taxon>
        <taxon>Malvoideae</taxon>
        <taxon>Gossypium</taxon>
    </lineage>
</organism>
<dbReference type="EMBL" id="JAIQCV010000002">
    <property type="protein sequence ID" value="KAH1121847.1"/>
    <property type="molecule type" value="Genomic_DNA"/>
</dbReference>
<reference evidence="1 2" key="1">
    <citation type="journal article" date="2021" name="Plant Biotechnol. J.">
        <title>Multi-omics assisted identification of the key and species-specific regulatory components of drought-tolerant mechanisms in Gossypium stocksii.</title>
        <authorList>
            <person name="Yu D."/>
            <person name="Ke L."/>
            <person name="Zhang D."/>
            <person name="Wu Y."/>
            <person name="Sun Y."/>
            <person name="Mei J."/>
            <person name="Sun J."/>
            <person name="Sun Y."/>
        </authorList>
    </citation>
    <scope>NUCLEOTIDE SEQUENCE [LARGE SCALE GENOMIC DNA]</scope>
    <source>
        <strain evidence="2">cv. E1</strain>
        <tissue evidence="1">Leaf</tissue>
    </source>
</reference>
<sequence>MPKFPLFPTTLLPSTGTKIEPALTTVGADSVNEKTNVDVGKTTKEIEKSTSLIDDPTETEKEGEDVNPMKRKIRYKKDNILMMFDDEFTFFDVPRTSDSGLGEFSLG</sequence>
<gene>
    <name evidence="1" type="ORF">J1N35_005007</name>
</gene>
<proteinExistence type="predicted"/>